<dbReference type="RefSeq" id="YP_006986928.1">
    <property type="nucleotide sequence ID" value="NC_019400.1"/>
</dbReference>
<proteinExistence type="predicted"/>
<gene>
    <name evidence="2" type="ORF">GAP31_094A</name>
</gene>
<evidence type="ECO:0000313" key="2">
    <source>
        <dbReference type="EMBL" id="AFC21273.1"/>
    </source>
</evidence>
<organism evidence="2 3">
    <name type="scientific">Cronobacter phage vB_CsaM_GAP31</name>
    <dbReference type="NCBI Taxonomy" id="1141135"/>
    <lineage>
        <taxon>Viruses</taxon>
        <taxon>Duplodnaviria</taxon>
        <taxon>Heunggongvirae</taxon>
        <taxon>Uroviricota</taxon>
        <taxon>Caudoviricetes</taxon>
        <taxon>Vequintavirinae</taxon>
        <taxon>Seunavirus</taxon>
        <taxon>Seunavirus GAP31</taxon>
    </lineage>
</organism>
<evidence type="ECO:0000256" key="1">
    <source>
        <dbReference type="SAM" id="Phobius"/>
    </source>
</evidence>
<keyword evidence="1" id="KW-0472">Membrane</keyword>
<keyword evidence="1" id="KW-1133">Transmembrane helix</keyword>
<keyword evidence="1" id="KW-0812">Transmembrane</keyword>
<evidence type="ECO:0000313" key="3">
    <source>
        <dbReference type="Proteomes" id="UP000000458"/>
    </source>
</evidence>
<dbReference type="GeneID" id="13993706"/>
<dbReference type="EMBL" id="JN882284">
    <property type="protein sequence ID" value="AFC21273.1"/>
    <property type="molecule type" value="Genomic_DNA"/>
</dbReference>
<sequence>MDTILTIIFLLVMVGVGLRGLPFWAWVVLAHESKRRDR</sequence>
<name>K4F5V4_9CAUD</name>
<protein>
    <submittedName>
        <fullName evidence="2">Uncharacterized protein</fullName>
    </submittedName>
</protein>
<keyword evidence="3" id="KW-1185">Reference proteome</keyword>
<reference evidence="2 3" key="1">
    <citation type="journal article" date="2012" name="J. Virol.">
        <title>Genome Sequence of Cronobacter sakazakii Myovirus vB_CsaM_GAP31.</title>
        <authorList>
            <person name="Abbasifar R."/>
            <person name="Kropinski A.M."/>
            <person name="Sabour P.M."/>
            <person name="Ackermann H.W."/>
            <person name="Alanis Villa A."/>
            <person name="Abbasifar A."/>
            <person name="Griffiths M.W."/>
        </authorList>
    </citation>
    <scope>NUCLEOTIDE SEQUENCE [LARGE SCALE GENOMIC DNA]</scope>
</reference>
<accession>K4F5V4</accession>
<dbReference type="KEGG" id="vg:13993706"/>
<feature type="transmembrane region" description="Helical" evidence="1">
    <location>
        <begin position="6"/>
        <end position="29"/>
    </location>
</feature>
<dbReference type="Proteomes" id="UP000000458">
    <property type="component" value="Segment"/>
</dbReference>